<dbReference type="InterPro" id="IPR017853">
    <property type="entry name" value="GH"/>
</dbReference>
<evidence type="ECO:0000313" key="3">
    <source>
        <dbReference type="EMBL" id="HDX32451.1"/>
    </source>
</evidence>
<dbReference type="PANTHER" id="PTHR12631">
    <property type="entry name" value="ALPHA-L-IDURONIDASE"/>
    <property type="match status" value="1"/>
</dbReference>
<feature type="domain" description="SH3b" evidence="2">
    <location>
        <begin position="47"/>
        <end position="112"/>
    </location>
</feature>
<dbReference type="Gene3D" id="3.20.20.80">
    <property type="entry name" value="Glycosidases"/>
    <property type="match status" value="1"/>
</dbReference>
<feature type="region of interest" description="Disordered" evidence="1">
    <location>
        <begin position="224"/>
        <end position="260"/>
    </location>
</feature>
<dbReference type="SMART" id="SM00287">
    <property type="entry name" value="SH3b"/>
    <property type="match status" value="2"/>
</dbReference>
<name>A0A7C1FVG9_9CHLR</name>
<reference evidence="3" key="1">
    <citation type="journal article" date="2020" name="mSystems">
        <title>Genome- and Community-Level Interaction Insights into Carbon Utilization and Element Cycling Functions of Hydrothermarchaeota in Hydrothermal Sediment.</title>
        <authorList>
            <person name="Zhou Z."/>
            <person name="Liu Y."/>
            <person name="Xu W."/>
            <person name="Pan J."/>
            <person name="Luo Z.H."/>
            <person name="Li M."/>
        </authorList>
    </citation>
    <scope>NUCLEOTIDE SEQUENCE [LARGE SCALE GENOMIC DNA]</scope>
    <source>
        <strain evidence="3">SpSt-289</strain>
    </source>
</reference>
<dbReference type="SUPFAM" id="SSF51445">
    <property type="entry name" value="(Trans)glycosidases"/>
    <property type="match status" value="1"/>
</dbReference>
<dbReference type="Gene3D" id="2.30.30.40">
    <property type="entry name" value="SH3 Domains"/>
    <property type="match status" value="2"/>
</dbReference>
<dbReference type="PANTHER" id="PTHR12631:SF10">
    <property type="entry name" value="BETA-XYLOSIDASE-LIKE PROTEIN-RELATED"/>
    <property type="match status" value="1"/>
</dbReference>
<comment type="caution">
    <text evidence="3">The sequence shown here is derived from an EMBL/GenBank/DDBJ whole genome shotgun (WGS) entry which is preliminary data.</text>
</comment>
<proteinExistence type="predicted"/>
<accession>A0A7C1FVG9</accession>
<organism evidence="3">
    <name type="scientific">Caldilinea aerophila</name>
    <dbReference type="NCBI Taxonomy" id="133453"/>
    <lineage>
        <taxon>Bacteria</taxon>
        <taxon>Bacillati</taxon>
        <taxon>Chloroflexota</taxon>
        <taxon>Caldilineae</taxon>
        <taxon>Caldilineales</taxon>
        <taxon>Caldilineaceae</taxon>
        <taxon>Caldilinea</taxon>
    </lineage>
</organism>
<evidence type="ECO:0000259" key="2">
    <source>
        <dbReference type="PROSITE" id="PS51781"/>
    </source>
</evidence>
<feature type="compositionally biased region" description="Low complexity" evidence="1">
    <location>
        <begin position="231"/>
        <end position="260"/>
    </location>
</feature>
<dbReference type="EMBL" id="DSMG01000134">
    <property type="protein sequence ID" value="HDX32451.1"/>
    <property type="molecule type" value="Genomic_DNA"/>
</dbReference>
<dbReference type="InterPro" id="IPR051923">
    <property type="entry name" value="Glycosyl_Hydrolase_39"/>
</dbReference>
<feature type="domain" description="SH3b" evidence="2">
    <location>
        <begin position="156"/>
        <end position="222"/>
    </location>
</feature>
<dbReference type="Pfam" id="PF08239">
    <property type="entry name" value="SH3_3"/>
    <property type="match status" value="2"/>
</dbReference>
<protein>
    <recommendedName>
        <fullName evidence="2">SH3b domain-containing protein</fullName>
    </recommendedName>
</protein>
<dbReference type="AlphaFoldDB" id="A0A7C1FVG9"/>
<sequence>MKGALSLRLAFPRTSVSLLCALFIVGLLVLSAPHGALAQGSEARTIPARGQVTVARLNVRSAPSITAPVVARLSQGTMVQIQSISADERWYQVKTSESVEGWLVAMYVSTVGETRARETAGNAAVAGAISQTPSSSPSPAVTPTAAAPTITFPEGAVVATTNPPRTNVRSGPGTNYPVVASAPADSRYEVIGVNAARDWYQIRLPNRQEPAWIFASLTTVSGNPENVPEVPETAIPAPPASTAGTASAPASAAAPAPAPVAAPNTSTGFGYGMSVNMWQGDKQGVANLLKQLGFGWAKQQIRWEFAEPEPGAIQWQEMDSIVDAMHGNGINLMFSVVTAPAWTRPNLGGTGGPPEDFQLFANFLGAIASRYCGRVQAIEVWNEQNLHREWEGFPLEPASYMDLLKRSYNAIKAACPSMLVISGAPTPAGYSDVAYDDIDYLRGMYQHGLKQYSDGVGIHPSGFANPPSVTFEDWQAGRYDAPSHVNHRSFYFLSTLRESRRVMEEFGDMNKRLWPTEFGWGSTPNPFPGYEYQVRIDEATQARWIVESFQIMANSGYVAVPMLWNLNYPRNTEMGAFAIVGRPAFDALRAMMGR</sequence>
<evidence type="ECO:0000256" key="1">
    <source>
        <dbReference type="SAM" id="MobiDB-lite"/>
    </source>
</evidence>
<gene>
    <name evidence="3" type="ORF">ENQ20_13335</name>
</gene>
<dbReference type="GO" id="GO:0004553">
    <property type="term" value="F:hydrolase activity, hydrolyzing O-glycosyl compounds"/>
    <property type="evidence" value="ECO:0007669"/>
    <property type="project" value="TreeGrafter"/>
</dbReference>
<dbReference type="PROSITE" id="PS51781">
    <property type="entry name" value="SH3B"/>
    <property type="match status" value="2"/>
</dbReference>
<dbReference type="InterPro" id="IPR003646">
    <property type="entry name" value="SH3-like_bac-type"/>
</dbReference>